<dbReference type="InterPro" id="IPR002110">
    <property type="entry name" value="Ankyrin_rpt"/>
</dbReference>
<evidence type="ECO:0000259" key="11">
    <source>
        <dbReference type="PROSITE" id="PS50011"/>
    </source>
</evidence>
<dbReference type="SMART" id="SM00248">
    <property type="entry name" value="ANK"/>
    <property type="match status" value="2"/>
</dbReference>
<dbReference type="PROSITE" id="PS00107">
    <property type="entry name" value="PROTEIN_KINASE_ATP"/>
    <property type="match status" value="1"/>
</dbReference>
<evidence type="ECO:0000256" key="10">
    <source>
        <dbReference type="SAM" id="MobiDB-lite"/>
    </source>
</evidence>
<accession>A0A2K1KA34</accession>
<keyword evidence="6 8" id="KW-0067">ATP-binding</keyword>
<dbReference type="Pfam" id="PF07714">
    <property type="entry name" value="PK_Tyr_Ser-Thr"/>
    <property type="match status" value="1"/>
</dbReference>
<evidence type="ECO:0000256" key="7">
    <source>
        <dbReference type="PROSITE-ProRule" id="PRU00023"/>
    </source>
</evidence>
<dbReference type="PROSITE" id="PS50088">
    <property type="entry name" value="ANK_REPEAT"/>
    <property type="match status" value="1"/>
</dbReference>
<dbReference type="GO" id="GO:0004674">
    <property type="term" value="F:protein serine/threonine kinase activity"/>
    <property type="evidence" value="ECO:0000318"/>
    <property type="project" value="GO_Central"/>
</dbReference>
<dbReference type="Pfam" id="PF12796">
    <property type="entry name" value="Ank_2"/>
    <property type="match status" value="1"/>
</dbReference>
<reference evidence="12 14" key="2">
    <citation type="journal article" date="2018" name="Plant J.">
        <title>The Physcomitrella patens chromosome-scale assembly reveals moss genome structure and evolution.</title>
        <authorList>
            <person name="Lang D."/>
            <person name="Ullrich K.K."/>
            <person name="Murat F."/>
            <person name="Fuchs J."/>
            <person name="Jenkins J."/>
            <person name="Haas F.B."/>
            <person name="Piednoel M."/>
            <person name="Gundlach H."/>
            <person name="Van Bel M."/>
            <person name="Meyberg R."/>
            <person name="Vives C."/>
            <person name="Morata J."/>
            <person name="Symeonidi A."/>
            <person name="Hiss M."/>
            <person name="Muchero W."/>
            <person name="Kamisugi Y."/>
            <person name="Saleh O."/>
            <person name="Blanc G."/>
            <person name="Decker E.L."/>
            <person name="van Gessel N."/>
            <person name="Grimwood J."/>
            <person name="Hayes R.D."/>
            <person name="Graham S.W."/>
            <person name="Gunter L.E."/>
            <person name="McDaniel S.F."/>
            <person name="Hoernstein S.N.W."/>
            <person name="Larsson A."/>
            <person name="Li F.W."/>
            <person name="Perroud P.F."/>
            <person name="Phillips J."/>
            <person name="Ranjan P."/>
            <person name="Rokshar D.S."/>
            <person name="Rothfels C.J."/>
            <person name="Schneider L."/>
            <person name="Shu S."/>
            <person name="Stevenson D.W."/>
            <person name="Thummler F."/>
            <person name="Tillich M."/>
            <person name="Villarreal Aguilar J.C."/>
            <person name="Widiez T."/>
            <person name="Wong G.K."/>
            <person name="Wymore A."/>
            <person name="Zhang Y."/>
            <person name="Zimmer A.D."/>
            <person name="Quatrano R.S."/>
            <person name="Mayer K.F.X."/>
            <person name="Goodstein D."/>
            <person name="Casacuberta J.M."/>
            <person name="Vandepoele K."/>
            <person name="Reski R."/>
            <person name="Cuming A.C."/>
            <person name="Tuskan G.A."/>
            <person name="Maumus F."/>
            <person name="Salse J."/>
            <person name="Schmutz J."/>
            <person name="Rensing S.A."/>
        </authorList>
    </citation>
    <scope>NUCLEOTIDE SEQUENCE [LARGE SCALE GENOMIC DNA]</scope>
    <source>
        <strain evidence="13 14">cv. Gransden 2004</strain>
    </source>
</reference>
<evidence type="ECO:0000256" key="9">
    <source>
        <dbReference type="RuleBase" id="RU000304"/>
    </source>
</evidence>
<feature type="compositionally biased region" description="Basic and acidic residues" evidence="10">
    <location>
        <begin position="428"/>
        <end position="437"/>
    </location>
</feature>
<dbReference type="PROSITE" id="PS50297">
    <property type="entry name" value="ANK_REP_REGION"/>
    <property type="match status" value="1"/>
</dbReference>
<dbReference type="InterPro" id="IPR036770">
    <property type="entry name" value="Ankyrin_rpt-contain_sf"/>
</dbReference>
<dbReference type="SUPFAM" id="SSF56112">
    <property type="entry name" value="Protein kinase-like (PK-like)"/>
    <property type="match status" value="1"/>
</dbReference>
<dbReference type="PROSITE" id="PS00108">
    <property type="entry name" value="PROTEIN_KINASE_ST"/>
    <property type="match status" value="1"/>
</dbReference>
<comment type="similarity">
    <text evidence="1">Belongs to the protein kinase superfamily. TKL Ser/Thr protein kinase family.</text>
</comment>
<evidence type="ECO:0000256" key="5">
    <source>
        <dbReference type="ARBA" id="ARBA00022777"/>
    </source>
</evidence>
<dbReference type="PANTHER" id="PTHR44329">
    <property type="entry name" value="SERINE/THREONINE-PROTEIN KINASE TNNI3K-RELATED"/>
    <property type="match status" value="1"/>
</dbReference>
<reference evidence="13" key="3">
    <citation type="submission" date="2020-12" db="UniProtKB">
        <authorList>
            <consortium name="EnsemblPlants"/>
        </authorList>
    </citation>
    <scope>IDENTIFICATION</scope>
</reference>
<dbReference type="PROSITE" id="PS50011">
    <property type="entry name" value="PROTEIN_KINASE_DOM"/>
    <property type="match status" value="1"/>
</dbReference>
<evidence type="ECO:0000313" key="13">
    <source>
        <dbReference type="EnsemblPlants" id="Pp3c7_3010V3.1"/>
    </source>
</evidence>
<keyword evidence="3" id="KW-0808">Transferase</keyword>
<dbReference type="CDD" id="cd13999">
    <property type="entry name" value="STKc_MAP3K-like"/>
    <property type="match status" value="1"/>
</dbReference>
<evidence type="ECO:0000256" key="1">
    <source>
        <dbReference type="ARBA" id="ARBA00005843"/>
    </source>
</evidence>
<protein>
    <recommendedName>
        <fullName evidence="11">Protein kinase domain-containing protein</fullName>
    </recommendedName>
</protein>
<dbReference type="Gene3D" id="1.10.510.10">
    <property type="entry name" value="Transferase(Phosphotransferase) domain 1"/>
    <property type="match status" value="1"/>
</dbReference>
<evidence type="ECO:0000256" key="8">
    <source>
        <dbReference type="PROSITE-ProRule" id="PRU10141"/>
    </source>
</evidence>
<feature type="domain" description="Protein kinase" evidence="11">
    <location>
        <begin position="129"/>
        <end position="392"/>
    </location>
</feature>
<evidence type="ECO:0000256" key="4">
    <source>
        <dbReference type="ARBA" id="ARBA00022741"/>
    </source>
</evidence>
<dbReference type="PIRSF" id="PIRSF000654">
    <property type="entry name" value="Integrin-linked_kinase"/>
    <property type="match status" value="1"/>
</dbReference>
<dbReference type="GO" id="GO:0007165">
    <property type="term" value="P:signal transduction"/>
    <property type="evidence" value="ECO:0000318"/>
    <property type="project" value="GO_Central"/>
</dbReference>
<organism evidence="12">
    <name type="scientific">Physcomitrium patens</name>
    <name type="common">Spreading-leaved earth moss</name>
    <name type="synonym">Physcomitrella patens</name>
    <dbReference type="NCBI Taxonomy" id="3218"/>
    <lineage>
        <taxon>Eukaryota</taxon>
        <taxon>Viridiplantae</taxon>
        <taxon>Streptophyta</taxon>
        <taxon>Embryophyta</taxon>
        <taxon>Bryophyta</taxon>
        <taxon>Bryophytina</taxon>
        <taxon>Bryopsida</taxon>
        <taxon>Funariidae</taxon>
        <taxon>Funariales</taxon>
        <taxon>Funariaceae</taxon>
        <taxon>Physcomitrium</taxon>
    </lineage>
</organism>
<feature type="binding site" evidence="8">
    <location>
        <position position="156"/>
    </location>
    <ligand>
        <name>ATP</name>
        <dbReference type="ChEBI" id="CHEBI:30616"/>
    </ligand>
</feature>
<dbReference type="PANTHER" id="PTHR44329:SF62">
    <property type="entry name" value="PROTEIN KINASE DOMAIN-CONTAINING PROTEIN"/>
    <property type="match status" value="1"/>
</dbReference>
<dbReference type="AlphaFoldDB" id="A0A2K1KA34"/>
<dbReference type="InterPro" id="IPR051681">
    <property type="entry name" value="Ser/Thr_Kinases-Pseudokinases"/>
</dbReference>
<evidence type="ECO:0000256" key="6">
    <source>
        <dbReference type="ARBA" id="ARBA00022840"/>
    </source>
</evidence>
<evidence type="ECO:0000313" key="14">
    <source>
        <dbReference type="Proteomes" id="UP000006727"/>
    </source>
</evidence>
<dbReference type="SUPFAM" id="SSF48403">
    <property type="entry name" value="Ankyrin repeat"/>
    <property type="match status" value="1"/>
</dbReference>
<keyword evidence="4 8" id="KW-0547">Nucleotide-binding</keyword>
<keyword evidence="5" id="KW-0418">Kinase</keyword>
<evidence type="ECO:0000256" key="2">
    <source>
        <dbReference type="ARBA" id="ARBA00022527"/>
    </source>
</evidence>
<keyword evidence="2 9" id="KW-0723">Serine/threonine-protein kinase</keyword>
<dbReference type="InterPro" id="IPR017441">
    <property type="entry name" value="Protein_kinase_ATP_BS"/>
</dbReference>
<dbReference type="PaxDb" id="3218-PP1S136_112V6.1"/>
<dbReference type="InterPro" id="IPR001245">
    <property type="entry name" value="Ser-Thr/Tyr_kinase_cat_dom"/>
</dbReference>
<dbReference type="Gramene" id="Pp3c7_3010V3.1">
    <property type="protein sequence ID" value="Pp3c7_3010V3.1"/>
    <property type="gene ID" value="Pp3c7_3010"/>
</dbReference>
<dbReference type="InterPro" id="IPR008271">
    <property type="entry name" value="Ser/Thr_kinase_AS"/>
</dbReference>
<dbReference type="EnsemblPlants" id="Pp3c7_3010V3.1">
    <property type="protein sequence ID" value="Pp3c7_3010V3.1"/>
    <property type="gene ID" value="Pp3c7_3010"/>
</dbReference>
<feature type="repeat" description="ANK" evidence="7">
    <location>
        <begin position="41"/>
        <end position="73"/>
    </location>
</feature>
<dbReference type="InterPro" id="IPR000719">
    <property type="entry name" value="Prot_kinase_dom"/>
</dbReference>
<dbReference type="FunFam" id="3.30.200.20:FF:000180">
    <property type="entry name" value="serine/threonine-protein kinase STY46-like"/>
    <property type="match status" value="1"/>
</dbReference>
<proteinExistence type="inferred from homology"/>
<keyword evidence="14" id="KW-1185">Reference proteome</keyword>
<dbReference type="PRINTS" id="PR00109">
    <property type="entry name" value="TYRKINASE"/>
</dbReference>
<sequence length="437" mass="48900">MGTFKKEEETGTLLYYASKVNVSILKHMLDNGTPVDAADYDGRTALHLAASEGHTAAVKLLLEYGPSVNPCGRFNETPLANAQRYRHKDICDLLEVNGGFTKAHNPVTLDLGWHDTLSTYEIDPAELCMEKGRSIGKGAFGEIKIFKWRGTAVAAKSLLSHLTSDQKIVKEFVDELALLSRLRHPNVMQFLGAVSKSQPFVIVTEYLPKGDLHDYLDRNGKLDALTAVKFALDIAKGMNYLHKHKPDPIVHRDLKPRNLLVHEAGYLKVADFGLGKLLDVSEATQQYLMTGETGSYRYMAPEVFLHKAYDKSVDVFSFAVIVHEVIVRSGPYSKFQGSKDIAHFRAKEGKRPTFSANTYPPKMKDLLNECWHQDPTKRPSFSTLIVHLEDILHQIQHKKVDGSFRLFTCIRPTPSDPNSPVIAIPRSESGDEKSLSR</sequence>
<dbReference type="Proteomes" id="UP000006727">
    <property type="component" value="Chromosome 7"/>
</dbReference>
<dbReference type="SMART" id="SM00220">
    <property type="entry name" value="S_TKc"/>
    <property type="match status" value="1"/>
</dbReference>
<keyword evidence="7" id="KW-0040">ANK repeat</keyword>
<name>A0A2K1KA34_PHYPA</name>
<reference evidence="12 14" key="1">
    <citation type="journal article" date="2008" name="Science">
        <title>The Physcomitrella genome reveals evolutionary insights into the conquest of land by plants.</title>
        <authorList>
            <person name="Rensing S."/>
            <person name="Lang D."/>
            <person name="Zimmer A."/>
            <person name="Terry A."/>
            <person name="Salamov A."/>
            <person name="Shapiro H."/>
            <person name="Nishiyama T."/>
            <person name="Perroud P.-F."/>
            <person name="Lindquist E."/>
            <person name="Kamisugi Y."/>
            <person name="Tanahashi T."/>
            <person name="Sakakibara K."/>
            <person name="Fujita T."/>
            <person name="Oishi K."/>
            <person name="Shin-I T."/>
            <person name="Kuroki Y."/>
            <person name="Toyoda A."/>
            <person name="Suzuki Y."/>
            <person name="Hashimoto A."/>
            <person name="Yamaguchi K."/>
            <person name="Sugano A."/>
            <person name="Kohara Y."/>
            <person name="Fujiyama A."/>
            <person name="Anterola A."/>
            <person name="Aoki S."/>
            <person name="Ashton N."/>
            <person name="Barbazuk W.B."/>
            <person name="Barker E."/>
            <person name="Bennetzen J."/>
            <person name="Bezanilla M."/>
            <person name="Blankenship R."/>
            <person name="Cho S.H."/>
            <person name="Dutcher S."/>
            <person name="Estelle M."/>
            <person name="Fawcett J.A."/>
            <person name="Gundlach H."/>
            <person name="Hanada K."/>
            <person name="Heyl A."/>
            <person name="Hicks K.A."/>
            <person name="Hugh J."/>
            <person name="Lohr M."/>
            <person name="Mayer K."/>
            <person name="Melkozernov A."/>
            <person name="Murata T."/>
            <person name="Nelson D."/>
            <person name="Pils B."/>
            <person name="Prigge M."/>
            <person name="Reiss B."/>
            <person name="Renner T."/>
            <person name="Rombauts S."/>
            <person name="Rushton P."/>
            <person name="Sanderfoot A."/>
            <person name="Schween G."/>
            <person name="Shiu S.-H."/>
            <person name="Stueber K."/>
            <person name="Theodoulou F.L."/>
            <person name="Tu H."/>
            <person name="Van de Peer Y."/>
            <person name="Verrier P.J."/>
            <person name="Waters E."/>
            <person name="Wood A."/>
            <person name="Yang L."/>
            <person name="Cove D."/>
            <person name="Cuming A."/>
            <person name="Hasebe M."/>
            <person name="Lucas S."/>
            <person name="Mishler D.B."/>
            <person name="Reski R."/>
            <person name="Grigoriev I."/>
            <person name="Quatrano R.S."/>
            <person name="Boore J.L."/>
        </authorList>
    </citation>
    <scope>NUCLEOTIDE SEQUENCE [LARGE SCALE GENOMIC DNA]</scope>
    <source>
        <strain evidence="13 14">cv. Gransden 2004</strain>
    </source>
</reference>
<dbReference type="GO" id="GO:0005524">
    <property type="term" value="F:ATP binding"/>
    <property type="evidence" value="ECO:0007669"/>
    <property type="project" value="UniProtKB-UniRule"/>
</dbReference>
<gene>
    <name evidence="13" type="primary">LOC112284638</name>
    <name evidence="12" type="ORF">PHYPA_009832</name>
</gene>
<evidence type="ECO:0000256" key="3">
    <source>
        <dbReference type="ARBA" id="ARBA00022679"/>
    </source>
</evidence>
<dbReference type="InterPro" id="IPR011009">
    <property type="entry name" value="Kinase-like_dom_sf"/>
</dbReference>
<feature type="region of interest" description="Disordered" evidence="10">
    <location>
        <begin position="417"/>
        <end position="437"/>
    </location>
</feature>
<dbReference type="Gene3D" id="1.25.40.20">
    <property type="entry name" value="Ankyrin repeat-containing domain"/>
    <property type="match status" value="1"/>
</dbReference>
<dbReference type="EMBL" id="ABEU02000007">
    <property type="protein sequence ID" value="PNR50646.1"/>
    <property type="molecule type" value="Genomic_DNA"/>
</dbReference>
<evidence type="ECO:0000313" key="12">
    <source>
        <dbReference type="EMBL" id="PNR50646.1"/>
    </source>
</evidence>